<evidence type="ECO:0000313" key="3">
    <source>
        <dbReference type="Proteomes" id="UP000677913"/>
    </source>
</evidence>
<organism evidence="2 3">
    <name type="scientific">Actinocrinis puniceicyclus</name>
    <dbReference type="NCBI Taxonomy" id="977794"/>
    <lineage>
        <taxon>Bacteria</taxon>
        <taxon>Bacillati</taxon>
        <taxon>Actinomycetota</taxon>
        <taxon>Actinomycetes</taxon>
        <taxon>Catenulisporales</taxon>
        <taxon>Actinospicaceae</taxon>
        <taxon>Actinocrinis</taxon>
    </lineage>
</organism>
<name>A0A8J8BEC7_9ACTN</name>
<proteinExistence type="predicted"/>
<evidence type="ECO:0000313" key="2">
    <source>
        <dbReference type="EMBL" id="MBS2963639.1"/>
    </source>
</evidence>
<sequence>MNLDIARLKAAEVPLDSGRRPSPGETPGLGAGFPGAEAGAAVGTAL</sequence>
<dbReference type="EMBL" id="JAGSXH010000031">
    <property type="protein sequence ID" value="MBS2963639.1"/>
    <property type="molecule type" value="Genomic_DNA"/>
</dbReference>
<feature type="region of interest" description="Disordered" evidence="1">
    <location>
        <begin position="12"/>
        <end position="46"/>
    </location>
</feature>
<dbReference type="AlphaFoldDB" id="A0A8J8BEC7"/>
<comment type="caution">
    <text evidence="2">The sequence shown here is derived from an EMBL/GenBank/DDBJ whole genome shotgun (WGS) entry which is preliminary data.</text>
</comment>
<dbReference type="RefSeq" id="WP_211467522.1">
    <property type="nucleotide sequence ID" value="NZ_JAGSXH010000031.1"/>
</dbReference>
<protein>
    <submittedName>
        <fullName evidence="2">Uncharacterized protein</fullName>
    </submittedName>
</protein>
<gene>
    <name evidence="2" type="ORF">KGA66_11310</name>
</gene>
<keyword evidence="3" id="KW-1185">Reference proteome</keyword>
<accession>A0A8J8BEC7</accession>
<evidence type="ECO:0000256" key="1">
    <source>
        <dbReference type="SAM" id="MobiDB-lite"/>
    </source>
</evidence>
<feature type="compositionally biased region" description="Low complexity" evidence="1">
    <location>
        <begin position="34"/>
        <end position="46"/>
    </location>
</feature>
<reference evidence="2" key="1">
    <citation type="submission" date="2021-04" db="EMBL/GenBank/DDBJ databases">
        <title>Genome based classification of Actinospica acidithermotolerans sp. nov., an actinobacterium isolated from an Indonesian hot spring.</title>
        <authorList>
            <person name="Kusuma A.B."/>
            <person name="Putra K.E."/>
            <person name="Nafisah S."/>
            <person name="Loh J."/>
            <person name="Nouioui I."/>
            <person name="Goodfellow M."/>
        </authorList>
    </citation>
    <scope>NUCLEOTIDE SEQUENCE</scope>
    <source>
        <strain evidence="2">DSM 45618</strain>
    </source>
</reference>
<dbReference type="Proteomes" id="UP000677913">
    <property type="component" value="Unassembled WGS sequence"/>
</dbReference>